<evidence type="ECO:0000256" key="1">
    <source>
        <dbReference type="SAM" id="MobiDB-lite"/>
    </source>
</evidence>
<dbReference type="AlphaFoldDB" id="A0A1N5YB20"/>
<dbReference type="EMBL" id="FSQT01000002">
    <property type="protein sequence ID" value="SIN06776.1"/>
    <property type="molecule type" value="Genomic_DNA"/>
</dbReference>
<organism evidence="2 3">
    <name type="scientific">Micromonospora cremea</name>
    <dbReference type="NCBI Taxonomy" id="709881"/>
    <lineage>
        <taxon>Bacteria</taxon>
        <taxon>Bacillati</taxon>
        <taxon>Actinomycetota</taxon>
        <taxon>Actinomycetes</taxon>
        <taxon>Micromonosporales</taxon>
        <taxon>Micromonosporaceae</taxon>
        <taxon>Micromonospora</taxon>
    </lineage>
</organism>
<evidence type="ECO:0000313" key="2">
    <source>
        <dbReference type="EMBL" id="SIN06776.1"/>
    </source>
</evidence>
<protein>
    <submittedName>
        <fullName evidence="2">Uncharacterized protein</fullName>
    </submittedName>
</protein>
<proteinExistence type="predicted"/>
<accession>A0A1N5YB20</accession>
<dbReference type="Proteomes" id="UP000185124">
    <property type="component" value="Unassembled WGS sequence"/>
</dbReference>
<sequence length="116" mass="12416">MPPVAKLVSGKAAVIAEAESTCDMPPVSHKAQVWLEKELNGEWGLWAPKGDAKAACEEIPPAGAWVSCSFVSYFCLPGKWRTRAMVTGTGPSGTPYAFSPDEKPQARIVSCPKPKK</sequence>
<dbReference type="RefSeq" id="WP_074312654.1">
    <property type="nucleotide sequence ID" value="NZ_FSQT01000002.1"/>
</dbReference>
<keyword evidence="3" id="KW-1185">Reference proteome</keyword>
<reference evidence="3" key="1">
    <citation type="submission" date="2016-12" db="EMBL/GenBank/DDBJ databases">
        <authorList>
            <person name="Varghese N."/>
            <person name="Submissions S."/>
        </authorList>
    </citation>
    <scope>NUCLEOTIDE SEQUENCE [LARGE SCALE GENOMIC DNA]</scope>
    <source>
        <strain evidence="3">DSM 45599</strain>
    </source>
</reference>
<feature type="region of interest" description="Disordered" evidence="1">
    <location>
        <begin position="94"/>
        <end position="116"/>
    </location>
</feature>
<evidence type="ECO:0000313" key="3">
    <source>
        <dbReference type="Proteomes" id="UP000185124"/>
    </source>
</evidence>
<dbReference type="STRING" id="709881.SAMN04489832_2758"/>
<name>A0A1N5YB20_9ACTN</name>
<gene>
    <name evidence="2" type="ORF">SAMN04489832_2758</name>
</gene>